<feature type="transmembrane region" description="Helical" evidence="15">
    <location>
        <begin position="368"/>
        <end position="389"/>
    </location>
</feature>
<dbReference type="GO" id="GO:0015031">
    <property type="term" value="P:protein transport"/>
    <property type="evidence" value="ECO:0007669"/>
    <property type="project" value="InterPro"/>
</dbReference>
<feature type="transmembrane region" description="Helical" evidence="15">
    <location>
        <begin position="426"/>
        <end position="450"/>
    </location>
</feature>
<feature type="compositionally biased region" description="Low complexity" evidence="14">
    <location>
        <begin position="68"/>
        <end position="81"/>
    </location>
</feature>
<keyword evidence="11" id="KW-0143">Chaperone</keyword>
<keyword evidence="9" id="KW-0697">Rotamase</keyword>
<evidence type="ECO:0000256" key="15">
    <source>
        <dbReference type="SAM" id="Phobius"/>
    </source>
</evidence>
<proteinExistence type="inferred from homology"/>
<sequence length="609" mass="65086">MPPSTLAAGAASTSAPSISLPGALSPATLRSATASTPPSPSPPSSVSPSTTPAASSTNSPSPFPLPSPSTTSPMPLSSESTPPSGFVALIAHYLFDEFAHRLLAQMPEIEGAGFAGQPNAGGRPSNPGAVGIFAPPILSSSRSCNVSFAIPISLPKPLSFATSSLPRLHSPPSRNPGPFRAQVSVSAAQKTKDRLPANLIVTETKGPHSTIRLSVEVPPAISQECYGEVLDEFSKKAKVPGFRQGKKVPENILLNYIGRQNIQQAVVEATLKKTLPHAMSSVREHNISLPTLPIPRSGSGHALSEMWPARIPCLISRRLRNEWAGIFSDVAGDVTIYVDGQSFLLHKFAYAGSNILDKLALGQGLSELVFVVYRHLIAMLILAPLAYVLERNRRPSFSFGVMLKIFILAMLGITIQQNVYYVGLHLISPTVASALGNVIPAFTFLLAIVLRMEKLNLKTVILLGAFVTSPMIQLHFESPEKGDAWLKGSALMLFGYFACSVSLVLQIALAARSWCLSMPGTTTEKLVANIQYACGGGIGDCRAIQEDGPCYSTDIIKVANYAMNAYYYGAGHEALNCYFDGTGRIVYDDPTAYIINEANWILHEASWIA</sequence>
<keyword evidence="7" id="KW-0732">Signal</keyword>
<evidence type="ECO:0000256" key="13">
    <source>
        <dbReference type="ARBA" id="ARBA00024849"/>
    </source>
</evidence>
<feature type="domain" description="X8" evidence="16">
    <location>
        <begin position="513"/>
        <end position="593"/>
    </location>
</feature>
<dbReference type="SUPFAM" id="SSF103481">
    <property type="entry name" value="Multidrug resistance efflux transporter EmrE"/>
    <property type="match status" value="1"/>
</dbReference>
<dbReference type="Gene3D" id="1.20.58.1040">
    <property type="match status" value="1"/>
</dbReference>
<feature type="region of interest" description="Disordered" evidence="14">
    <location>
        <begin position="1"/>
        <end position="81"/>
    </location>
</feature>
<feature type="transmembrane region" description="Helical" evidence="15">
    <location>
        <begin position="457"/>
        <end position="476"/>
    </location>
</feature>
<comment type="caution">
    <text evidence="17">The sequence shown here is derived from an EMBL/GenBank/DDBJ whole genome shotgun (WGS) entry which is preliminary data.</text>
</comment>
<dbReference type="InterPro" id="IPR008881">
    <property type="entry name" value="Trigger_fac_ribosome-bd_bac"/>
</dbReference>
<feature type="transmembrane region" description="Helical" evidence="15">
    <location>
        <begin position="488"/>
        <end position="509"/>
    </location>
</feature>
<dbReference type="Pfam" id="PF05697">
    <property type="entry name" value="Trigger_N"/>
    <property type="match status" value="1"/>
</dbReference>
<comment type="similarity">
    <text evidence="3">Belongs to the FKBP-type PPIase family. Tig subfamily.</text>
</comment>
<keyword evidence="6 15" id="KW-0812">Transmembrane</keyword>
<protein>
    <recommendedName>
        <fullName evidence="5">peptidylprolyl isomerase</fullName>
        <ecNumber evidence="5">5.2.1.8</ecNumber>
    </recommendedName>
</protein>
<dbReference type="FunFam" id="3.30.70.1050:FF:000004">
    <property type="entry name" value="Trigger factor"/>
    <property type="match status" value="1"/>
</dbReference>
<evidence type="ECO:0000256" key="11">
    <source>
        <dbReference type="ARBA" id="ARBA00023186"/>
    </source>
</evidence>
<dbReference type="Gene3D" id="3.30.70.1050">
    <property type="entry name" value="Trigger factor ribosome-binding domain"/>
    <property type="match status" value="1"/>
</dbReference>
<evidence type="ECO:0000256" key="8">
    <source>
        <dbReference type="ARBA" id="ARBA00022989"/>
    </source>
</evidence>
<evidence type="ECO:0000256" key="7">
    <source>
        <dbReference type="ARBA" id="ARBA00022729"/>
    </source>
</evidence>
<reference evidence="17 18" key="1">
    <citation type="submission" date="2020-08" db="EMBL/GenBank/DDBJ databases">
        <title>Plant Genome Project.</title>
        <authorList>
            <person name="Zhang R.-G."/>
        </authorList>
    </citation>
    <scope>NUCLEOTIDE SEQUENCE [LARGE SCALE GENOMIC DNA]</scope>
    <source>
        <tissue evidence="17">Rhizome</tissue>
    </source>
</reference>
<feature type="transmembrane region" description="Helical" evidence="15">
    <location>
        <begin position="401"/>
        <end position="420"/>
    </location>
</feature>
<comment type="similarity">
    <text evidence="4">Belongs to the drug/metabolite transporter (DMT) superfamily. Plant drug/metabolite exporter (P-DME) (TC 2.A.7.4) family.</text>
</comment>
<evidence type="ECO:0000256" key="3">
    <source>
        <dbReference type="ARBA" id="ARBA00005464"/>
    </source>
</evidence>
<accession>A0A8J5FNQ6</accession>
<evidence type="ECO:0000259" key="16">
    <source>
        <dbReference type="SMART" id="SM00768"/>
    </source>
</evidence>
<keyword evidence="18" id="KW-1185">Reference proteome</keyword>
<dbReference type="SMART" id="SM00768">
    <property type="entry name" value="X8"/>
    <property type="match status" value="1"/>
</dbReference>
<evidence type="ECO:0000256" key="1">
    <source>
        <dbReference type="ARBA" id="ARBA00000971"/>
    </source>
</evidence>
<dbReference type="GO" id="GO:0016020">
    <property type="term" value="C:membrane"/>
    <property type="evidence" value="ECO:0007669"/>
    <property type="project" value="UniProtKB-SubCell"/>
</dbReference>
<evidence type="ECO:0000256" key="2">
    <source>
        <dbReference type="ARBA" id="ARBA00004141"/>
    </source>
</evidence>
<dbReference type="InterPro" id="IPR012946">
    <property type="entry name" value="X8"/>
</dbReference>
<dbReference type="EMBL" id="JACMSC010000013">
    <property type="protein sequence ID" value="KAG6492008.1"/>
    <property type="molecule type" value="Genomic_DNA"/>
</dbReference>
<dbReference type="GO" id="GO:0003755">
    <property type="term" value="F:peptidyl-prolyl cis-trans isomerase activity"/>
    <property type="evidence" value="ECO:0007669"/>
    <property type="project" value="UniProtKB-KW"/>
</dbReference>
<evidence type="ECO:0000256" key="12">
    <source>
        <dbReference type="ARBA" id="ARBA00023235"/>
    </source>
</evidence>
<comment type="function">
    <text evidence="13">Involved in protein export. Acts as a chaperone by maintaining the newly synthesized protein in an open conformation. Functions as a peptidyl-prolyl cis-trans isomerase.</text>
</comment>
<gene>
    <name evidence="17" type="ORF">ZIOFF_046955</name>
</gene>
<dbReference type="InterPro" id="IPR030184">
    <property type="entry name" value="WAT1-related"/>
</dbReference>
<feature type="compositionally biased region" description="Low complexity" evidence="14">
    <location>
        <begin position="46"/>
        <end position="60"/>
    </location>
</feature>
<evidence type="ECO:0000313" key="17">
    <source>
        <dbReference type="EMBL" id="KAG6492008.1"/>
    </source>
</evidence>
<keyword evidence="8 15" id="KW-1133">Transmembrane helix</keyword>
<comment type="subcellular location">
    <subcellularLocation>
        <location evidence="2">Membrane</location>
        <topology evidence="2">Multi-pass membrane protein</topology>
    </subcellularLocation>
</comment>
<dbReference type="SUPFAM" id="SSF102735">
    <property type="entry name" value="Trigger factor ribosome-binding domain"/>
    <property type="match status" value="1"/>
</dbReference>
<evidence type="ECO:0000256" key="9">
    <source>
        <dbReference type="ARBA" id="ARBA00023110"/>
    </source>
</evidence>
<dbReference type="GO" id="GO:0006457">
    <property type="term" value="P:protein folding"/>
    <property type="evidence" value="ECO:0007669"/>
    <property type="project" value="InterPro"/>
</dbReference>
<evidence type="ECO:0000256" key="10">
    <source>
        <dbReference type="ARBA" id="ARBA00023136"/>
    </source>
</evidence>
<dbReference type="GO" id="GO:0022857">
    <property type="term" value="F:transmembrane transporter activity"/>
    <property type="evidence" value="ECO:0007669"/>
    <property type="project" value="InterPro"/>
</dbReference>
<dbReference type="InterPro" id="IPR037185">
    <property type="entry name" value="EmrE-like"/>
</dbReference>
<keyword evidence="12" id="KW-0413">Isomerase</keyword>
<evidence type="ECO:0000256" key="5">
    <source>
        <dbReference type="ARBA" id="ARBA00013194"/>
    </source>
</evidence>
<keyword evidence="10 15" id="KW-0472">Membrane</keyword>
<evidence type="ECO:0000313" key="18">
    <source>
        <dbReference type="Proteomes" id="UP000734854"/>
    </source>
</evidence>
<dbReference type="Pfam" id="PF00892">
    <property type="entry name" value="EamA"/>
    <property type="match status" value="1"/>
</dbReference>
<name>A0A8J5FNQ6_ZINOF</name>
<evidence type="ECO:0000256" key="6">
    <source>
        <dbReference type="ARBA" id="ARBA00022692"/>
    </source>
</evidence>
<dbReference type="Pfam" id="PF07983">
    <property type="entry name" value="X8"/>
    <property type="match status" value="1"/>
</dbReference>
<dbReference type="PANTHER" id="PTHR31218">
    <property type="entry name" value="WAT1-RELATED PROTEIN"/>
    <property type="match status" value="1"/>
</dbReference>
<evidence type="ECO:0000256" key="4">
    <source>
        <dbReference type="ARBA" id="ARBA00007635"/>
    </source>
</evidence>
<dbReference type="Proteomes" id="UP000734854">
    <property type="component" value="Unassembled WGS sequence"/>
</dbReference>
<dbReference type="InterPro" id="IPR036611">
    <property type="entry name" value="Trigger_fac_ribosome-bd_sf"/>
</dbReference>
<dbReference type="AlphaFoldDB" id="A0A8J5FNQ6"/>
<dbReference type="EC" id="5.2.1.8" evidence="5"/>
<organism evidence="17 18">
    <name type="scientific">Zingiber officinale</name>
    <name type="common">Ginger</name>
    <name type="synonym">Amomum zingiber</name>
    <dbReference type="NCBI Taxonomy" id="94328"/>
    <lineage>
        <taxon>Eukaryota</taxon>
        <taxon>Viridiplantae</taxon>
        <taxon>Streptophyta</taxon>
        <taxon>Embryophyta</taxon>
        <taxon>Tracheophyta</taxon>
        <taxon>Spermatophyta</taxon>
        <taxon>Magnoliopsida</taxon>
        <taxon>Liliopsida</taxon>
        <taxon>Zingiberales</taxon>
        <taxon>Zingiberaceae</taxon>
        <taxon>Zingiber</taxon>
    </lineage>
</organism>
<comment type="catalytic activity">
    <reaction evidence="1">
        <text>[protein]-peptidylproline (omega=180) = [protein]-peptidylproline (omega=0)</text>
        <dbReference type="Rhea" id="RHEA:16237"/>
        <dbReference type="Rhea" id="RHEA-COMP:10747"/>
        <dbReference type="Rhea" id="RHEA-COMP:10748"/>
        <dbReference type="ChEBI" id="CHEBI:83833"/>
        <dbReference type="ChEBI" id="CHEBI:83834"/>
        <dbReference type="EC" id="5.2.1.8"/>
    </reaction>
</comment>
<evidence type="ECO:0000256" key="14">
    <source>
        <dbReference type="SAM" id="MobiDB-lite"/>
    </source>
</evidence>
<dbReference type="InterPro" id="IPR000620">
    <property type="entry name" value="EamA_dom"/>
</dbReference>
<feature type="compositionally biased region" description="Low complexity" evidence="14">
    <location>
        <begin position="1"/>
        <end position="36"/>
    </location>
</feature>